<sequence length="1577" mass="167787">RWSPTRVKLEWLVWRRRYIATQGPTPHTLDAFWRMIWQHKVHTVVMITNLVERGRRKCDMYWPGGGRGSSAEFGGVHVTLLHEDESSPPSPLSEEDAAGRMVVQYHYTVWPDHGTPRHPLAVLPAGVGRTGTYIVLDAQLNQLKLTGTLSPLGFLCRARTQRNHLVQTEEQYVFVHDALLEHVRSGNTEVPFTEAREYLVKLLQPISEDELAVLDLNPPKHKSINDLTNGIENGDTASLKSSKDETDKDVVENGSQLSIKTDDLNSEQSKSVKEDEDVKEVMTNGDESEGVYDLGPRSTDTYSKKMQAYNNMTEQEKEELRRIVRAPRCPPTRPASCSCPSQASKHPPAGAAPELWRLLWDHTAQLVLTLAAPPAPHPPAGAAPELWRLLWDHTAQLVLTLAAPPAPHPPAGAAPELWRLLWDHTAQLVLTLAAPPAPVTIRDAAPAGRRRARAVAAAVGPHRAAGADAGRPPAPVTIRDAAPAGRRRARAVAAAVGPHRAAGADAGRPPAPVTIRDAAPAGRRRARAVAAAVGPHRAAGADAGRPPAPHPPAGAAPELWRLLWDHTAQLVLTLAAPPAPHPPAGAAPELWRLLWDHTAQLVLTLAAPPAPVTIRDAAPAGRRRARAVAAAVGPHRAAGADAGRPPAPHPPAGAAPELWRLLWDHTAQLVLTLAAPPAPHPPAGAAPELWRLLWDHTAQLVLTLAAPRAAPAGRRRARAVAAAVGPHRAAGADAGRPPAPHPPAGAAPELWRLLWDHTAQLVLTLAAPPRRTRRPAPRPSCGGCCGTTRAAGADAGRPPAPVTIRDAAPAGRRRARAVAAAVGPHRAAGADAGRPPAPHPPAGAAPELWRLLWDHTAQLVLTLAAPPAPHPPAGAAPELWRLLWDHTAQLVLTLAAPVTIRDAAPAGRRRARAVAAAVGPHRAAGADAGRPPAPHPPAGAAPELWRLLWDHTAQLVLTLAAPPAPHPPAGAAPELWRLLWDHTAQLVLTLAAPPAPVTIRDAAPAGRRRARAVAAAVGPHRAAGADAGRPPAPVTIRDAAPAGRRRARAVAAAVGPHRAAGADAGRPPAPVTIRDAAPAGRRRARAVAAAVGPHRAAGADAGRPPAPHPPAGAAPELWRLLWDHTAQLVLTLAAPPAPVTIRDAAPAGRRRARAVAAAVGPHRAAGADAGRPPAPVTIRDAAPAGRRRARAVAAAVGPHRAAGADAGRPPAPDCETFWPTEDEKELFVANFRASFVSKDTYVAYRKSARKSTPAETPAEPETNGYRRQESDCADDERLIPENGSPVADTEPAYRFDRTELRLERLSAGNRDLSTRKSIANGDLFSSFSEKKSGPKSPRSPSKMSLKNFKLSSPTKFKFPDWGSRAAGSPPDVAPPPPPVAPSLTVEEEAELRRPFYRFEKVDKVPENIPSDRVIEVTNVSVHSLQDDYQLSVKFIQCSGWLEGDTTEYCQGKPDENEFVRAVREATSESERAEAVDRLIAPYKDSFALIEFVAGCQMEYKNGPAWRLEGDVILHAERGACGGARAPDARAQFRAPADDRASLYTWGALCAHARCSPRAPSPRPLLAQYCALAAYHPS</sequence>
<gene>
    <name evidence="1" type="ORF">MSG28_011449</name>
</gene>
<protein>
    <submittedName>
        <fullName evidence="1">Uncharacterized protein</fullName>
    </submittedName>
</protein>
<dbReference type="Proteomes" id="UP001064048">
    <property type="component" value="Chromosome 19"/>
</dbReference>
<proteinExistence type="predicted"/>
<comment type="caution">
    <text evidence="1">The sequence shown here is derived from an EMBL/GenBank/DDBJ whole genome shotgun (WGS) entry which is preliminary data.</text>
</comment>
<evidence type="ECO:0000313" key="1">
    <source>
        <dbReference type="EMBL" id="KAI8425633.1"/>
    </source>
</evidence>
<keyword evidence="2" id="KW-1185">Reference proteome</keyword>
<feature type="non-terminal residue" evidence="1">
    <location>
        <position position="1"/>
    </location>
</feature>
<name>A0ACC0JNA3_CHOFU</name>
<accession>A0ACC0JNA3</accession>
<evidence type="ECO:0000313" key="2">
    <source>
        <dbReference type="Proteomes" id="UP001064048"/>
    </source>
</evidence>
<reference evidence="1 2" key="1">
    <citation type="journal article" date="2022" name="Genome Biol. Evol.">
        <title>The Spruce Budworm Genome: Reconstructing the Evolutionary History of Antifreeze Proteins.</title>
        <authorList>
            <person name="Beliveau C."/>
            <person name="Gagne P."/>
            <person name="Picq S."/>
            <person name="Vernygora O."/>
            <person name="Keeling C.I."/>
            <person name="Pinkney K."/>
            <person name="Doucet D."/>
            <person name="Wen F."/>
            <person name="Johnston J.S."/>
            <person name="Maaroufi H."/>
            <person name="Boyle B."/>
            <person name="Laroche J."/>
            <person name="Dewar K."/>
            <person name="Juretic N."/>
            <person name="Blackburn G."/>
            <person name="Nisole A."/>
            <person name="Brunet B."/>
            <person name="Brandao M."/>
            <person name="Lumley L."/>
            <person name="Duan J."/>
            <person name="Quan G."/>
            <person name="Lucarotti C.J."/>
            <person name="Roe A.D."/>
            <person name="Sperling F.A.H."/>
            <person name="Levesque R.C."/>
            <person name="Cusson M."/>
        </authorList>
    </citation>
    <scope>NUCLEOTIDE SEQUENCE [LARGE SCALE GENOMIC DNA]</scope>
    <source>
        <strain evidence="1">Glfc:IPQL:Cfum</strain>
    </source>
</reference>
<organism evidence="1 2">
    <name type="scientific">Choristoneura fumiferana</name>
    <name type="common">Spruce budworm moth</name>
    <name type="synonym">Archips fumiferana</name>
    <dbReference type="NCBI Taxonomy" id="7141"/>
    <lineage>
        <taxon>Eukaryota</taxon>
        <taxon>Metazoa</taxon>
        <taxon>Ecdysozoa</taxon>
        <taxon>Arthropoda</taxon>
        <taxon>Hexapoda</taxon>
        <taxon>Insecta</taxon>
        <taxon>Pterygota</taxon>
        <taxon>Neoptera</taxon>
        <taxon>Endopterygota</taxon>
        <taxon>Lepidoptera</taxon>
        <taxon>Glossata</taxon>
        <taxon>Ditrysia</taxon>
        <taxon>Tortricoidea</taxon>
        <taxon>Tortricidae</taxon>
        <taxon>Tortricinae</taxon>
        <taxon>Choristoneura</taxon>
    </lineage>
</organism>
<dbReference type="EMBL" id="CM046119">
    <property type="protein sequence ID" value="KAI8425633.1"/>
    <property type="molecule type" value="Genomic_DNA"/>
</dbReference>